<name>A0A6G8B060_9LACO</name>
<sequence>MVNQIYKEIKALPPEAFDKAISVELESLSDEEIQRRKEQLEAQIKIIKNKDSLDNSERIKLKQLKKQSGLVKSVIKRQNLTADLEINNSELNQYRRFFFSGVEGNAFEFVNFKINQLSDQNRLIQLQLKPTKTLTPMEKQRRDALMQSQVNIHQLSPDKMTDDQYKLLKENRLKEVELRQKLKIKDFKINFGLPGDIKLNVEVINKLQDEIKILDLKKSVRENNIALGSDVQLDVNRMKELRKENSKYYGEIAELEGRENTYIDFEKENLRRAKEKESNRLKQSFGLNKKFNLRGEEELIGALVTH</sequence>
<keyword evidence="2" id="KW-1185">Reference proteome</keyword>
<dbReference type="RefSeq" id="WP_166010416.1">
    <property type="nucleotide sequence ID" value="NZ_CP049888.1"/>
</dbReference>
<evidence type="ECO:0000313" key="2">
    <source>
        <dbReference type="Proteomes" id="UP000500741"/>
    </source>
</evidence>
<dbReference type="Proteomes" id="UP000500741">
    <property type="component" value="Chromosome"/>
</dbReference>
<gene>
    <name evidence="1" type="ORF">G7084_04455</name>
</gene>
<dbReference type="EMBL" id="CP049888">
    <property type="protein sequence ID" value="QIL50627.1"/>
    <property type="molecule type" value="Genomic_DNA"/>
</dbReference>
<protein>
    <submittedName>
        <fullName evidence="1">Uncharacterized protein</fullName>
    </submittedName>
</protein>
<organism evidence="1 2">
    <name type="scientific">Weissella coleopterorum</name>
    <dbReference type="NCBI Taxonomy" id="2714949"/>
    <lineage>
        <taxon>Bacteria</taxon>
        <taxon>Bacillati</taxon>
        <taxon>Bacillota</taxon>
        <taxon>Bacilli</taxon>
        <taxon>Lactobacillales</taxon>
        <taxon>Lactobacillaceae</taxon>
        <taxon>Weissella</taxon>
    </lineage>
</organism>
<dbReference type="AlphaFoldDB" id="A0A6G8B060"/>
<proteinExistence type="predicted"/>
<dbReference type="KEGG" id="wco:G7084_04455"/>
<accession>A0A6G8B060</accession>
<evidence type="ECO:0000313" key="1">
    <source>
        <dbReference type="EMBL" id="QIL50627.1"/>
    </source>
</evidence>
<reference evidence="1 2" key="1">
    <citation type="submission" date="2020-03" db="EMBL/GenBank/DDBJ databases">
        <title>Weissella sp. nov., isolated from Cybister lewisianus.</title>
        <authorList>
            <person name="Hyun D.-W."/>
            <person name="Bae J.-W."/>
        </authorList>
    </citation>
    <scope>NUCLEOTIDE SEQUENCE [LARGE SCALE GENOMIC DNA]</scope>
    <source>
        <strain evidence="1 2">HDW19</strain>
    </source>
</reference>